<keyword evidence="2" id="KW-1185">Reference proteome</keyword>
<name>A0A8S1PJ19_PARPR</name>
<organism evidence="1 2">
    <name type="scientific">Paramecium primaurelia</name>
    <dbReference type="NCBI Taxonomy" id="5886"/>
    <lineage>
        <taxon>Eukaryota</taxon>
        <taxon>Sar</taxon>
        <taxon>Alveolata</taxon>
        <taxon>Ciliophora</taxon>
        <taxon>Intramacronucleata</taxon>
        <taxon>Oligohymenophorea</taxon>
        <taxon>Peniculida</taxon>
        <taxon>Parameciidae</taxon>
        <taxon>Paramecium</taxon>
    </lineage>
</organism>
<comment type="caution">
    <text evidence="1">The sequence shown here is derived from an EMBL/GenBank/DDBJ whole genome shotgun (WGS) entry which is preliminary data.</text>
</comment>
<dbReference type="EMBL" id="CAJJDM010000122">
    <property type="protein sequence ID" value="CAD8102733.1"/>
    <property type="molecule type" value="Genomic_DNA"/>
</dbReference>
<sequence length="73" mass="8657">MQKKTMHSLSLPKVLNYQFSKLNINESLEQFDSSLQTKSQQQQIENLFRIQKNIVSTTKRKSTNQFVFLNKFC</sequence>
<reference evidence="1" key="1">
    <citation type="submission" date="2021-01" db="EMBL/GenBank/DDBJ databases">
        <authorList>
            <consortium name="Genoscope - CEA"/>
            <person name="William W."/>
        </authorList>
    </citation>
    <scope>NUCLEOTIDE SEQUENCE</scope>
</reference>
<protein>
    <submittedName>
        <fullName evidence="1">Uncharacterized protein</fullName>
    </submittedName>
</protein>
<evidence type="ECO:0000313" key="2">
    <source>
        <dbReference type="Proteomes" id="UP000688137"/>
    </source>
</evidence>
<dbReference type="Proteomes" id="UP000688137">
    <property type="component" value="Unassembled WGS sequence"/>
</dbReference>
<gene>
    <name evidence="1" type="ORF">PPRIM_AZ9-3.1.T1190053</name>
</gene>
<accession>A0A8S1PJ19</accession>
<proteinExistence type="predicted"/>
<dbReference type="AlphaFoldDB" id="A0A8S1PJ19"/>
<evidence type="ECO:0000313" key="1">
    <source>
        <dbReference type="EMBL" id="CAD8102733.1"/>
    </source>
</evidence>